<dbReference type="InterPro" id="IPR036890">
    <property type="entry name" value="HATPase_C_sf"/>
</dbReference>
<evidence type="ECO:0000256" key="2">
    <source>
        <dbReference type="ARBA" id="ARBA00012438"/>
    </source>
</evidence>
<comment type="catalytic activity">
    <reaction evidence="1">
        <text>ATP + protein L-histidine = ADP + protein N-phospho-L-histidine.</text>
        <dbReference type="EC" id="2.7.13.3"/>
    </reaction>
</comment>
<dbReference type="KEGG" id="mtw:CQW49_21380"/>
<sequence>MSEQQRIFPVRRTYNQFVADQTLEDYSLRYTAESARRFTPWRVANTALGAISFLACEALGGGVTLSFGFANAMAAILAVGALTFLVSLPIGHYAAKYGVDMDLLTRGAGFGYFGSTVTSLIYACFTFILFALEGTIMAEALKRGLGVPIGIAYAISALCVLPIAALGMRFISRFQLWTQPIWLVLQIAPLAYVMVAGAPALRAWASHPGAQGAQAAGFDLAGFGAAVSILLSLLPQIGEQVDYLRFLPSKGRVGAASRRGALLCAGPGWIVIGALKLAAGSFLAAQALALGVPAERAAEPSELYRLAFDGLFGSPSLALGLTLVFVVVCQTKINVTNAYAGSIAWSNFFSRLTHNHPGRVVWLVFNVMLALMLMEFGVARVVDSVLALYSNFAVAWIGALTADLVVSKPLGLSPPAIEFRRAYLYDLNPVGCGAMLVSLVVSTATLYGLGGETLRPLAAPIGFVVAFSLAPLLAYATRGRYYIARPPTIFAGVAQPLRCMICENAFEPQDMACCPAYNGPICSLCCSLDMRCGDRCKPDGSLVEKAKARFAGLLPRVALDVFSSRAGRFVIVLGLLTLVSAAILGAIYLQYAAAVGPAARPIVRTTLEIVFVGLLLVMGVAAWTLVLAQESRRLAEEETRRQTEFLREEIAAHERTDAELQRAKEAAEGANIAKTRFIAGLNHEIRSPLNAINGYAQLLERDVTDNPQDAARVIRRSAEHITNLIDGLLDVAKIETGSLDVARDIFRIDETLDQLVDMFRLQAAAKGVAFRYERSPLLPRYVRTDKKRLRQILINLVSNAVKFTETGHASLKVGFRNDIAEFIVEDTGVGILPEDLEGIFAPFERGRLPQVAAIPGTGLGLTITKLLTQILGGEIKVESKVGVGSRFVVRLYLTAASSPDEGPKPPRIRGYAGPRKTILVADDTQVHLDLMRRALGGLGFEVMTASNGADCVDIALEHRPDLVMLDIAMPSLNGWEAARRLRAALGAETPIMMVSANAHELIERRAIDSPHDDFLIKPIEISEMLDRIGNLLGLDWLYVAARSLASDTPLAPQRHGLSPERVERLLRLADMGYSRGIEAALREIENESPGHAAVVAQLRVLAKNFEFEALKQALRDGSGDVG</sequence>
<keyword evidence="5 11" id="KW-0418">Kinase</keyword>
<feature type="transmembrane region" description="Helical" evidence="8">
    <location>
        <begin position="180"/>
        <end position="200"/>
    </location>
</feature>
<dbReference type="PROSITE" id="PS50110">
    <property type="entry name" value="RESPONSE_REGULATORY"/>
    <property type="match status" value="1"/>
</dbReference>
<dbReference type="SUPFAM" id="SSF55874">
    <property type="entry name" value="ATPase domain of HSP90 chaperone/DNA topoisomerase II/histidine kinase"/>
    <property type="match status" value="1"/>
</dbReference>
<feature type="transmembrane region" description="Helical" evidence="8">
    <location>
        <begin position="220"/>
        <end position="239"/>
    </location>
</feature>
<feature type="transmembrane region" description="Helical" evidence="8">
    <location>
        <begin position="569"/>
        <end position="589"/>
    </location>
</feature>
<keyword evidence="7" id="KW-0175">Coiled coil</keyword>
<protein>
    <recommendedName>
        <fullName evidence="2">histidine kinase</fullName>
        <ecNumber evidence="2">2.7.13.3</ecNumber>
    </recommendedName>
</protein>
<feature type="transmembrane region" description="Helical" evidence="8">
    <location>
        <begin position="609"/>
        <end position="628"/>
    </location>
</feature>
<dbReference type="SMART" id="SM00387">
    <property type="entry name" value="HATPase_c"/>
    <property type="match status" value="1"/>
</dbReference>
<reference evidence="12" key="1">
    <citation type="submission" date="2017-10" db="EMBL/GenBank/DDBJ databases">
        <title>Completed PacBio SMRT sequence of Methylosinus trichosporium OB3b reveals presence of a third large plasmid.</title>
        <authorList>
            <person name="Charles T.C."/>
            <person name="Lynch M.D.J."/>
            <person name="Heil J.R."/>
            <person name="Cheng J."/>
        </authorList>
    </citation>
    <scope>NUCLEOTIDE SEQUENCE [LARGE SCALE GENOMIC DNA]</scope>
    <source>
        <strain evidence="12">OB3b</strain>
        <plasmid evidence="12">pob3b1</plasmid>
    </source>
</reference>
<evidence type="ECO:0000256" key="4">
    <source>
        <dbReference type="ARBA" id="ARBA00022679"/>
    </source>
</evidence>
<dbReference type="Gene3D" id="3.30.565.10">
    <property type="entry name" value="Histidine kinase-like ATPase, C-terminal domain"/>
    <property type="match status" value="1"/>
</dbReference>
<evidence type="ECO:0000256" key="5">
    <source>
        <dbReference type="ARBA" id="ARBA00022777"/>
    </source>
</evidence>
<dbReference type="SMART" id="SM00448">
    <property type="entry name" value="REC"/>
    <property type="match status" value="1"/>
</dbReference>
<feature type="modified residue" description="4-aspartylphosphate" evidence="6">
    <location>
        <position position="966"/>
    </location>
</feature>
<name>A0A2D2D6B7_METT3</name>
<dbReference type="EC" id="2.7.13.3" evidence="2"/>
<feature type="transmembrane region" description="Helical" evidence="8">
    <location>
        <begin position="260"/>
        <end position="290"/>
    </location>
</feature>
<keyword evidence="11" id="KW-0614">Plasmid</keyword>
<feature type="transmembrane region" description="Helical" evidence="8">
    <location>
        <begin position="427"/>
        <end position="450"/>
    </location>
</feature>
<feature type="transmembrane region" description="Helical" evidence="8">
    <location>
        <begin position="43"/>
        <end position="63"/>
    </location>
</feature>
<dbReference type="GO" id="GO:0000155">
    <property type="term" value="F:phosphorelay sensor kinase activity"/>
    <property type="evidence" value="ECO:0007669"/>
    <property type="project" value="InterPro"/>
</dbReference>
<feature type="transmembrane region" description="Helical" evidence="8">
    <location>
        <begin position="110"/>
        <end position="132"/>
    </location>
</feature>
<dbReference type="PROSITE" id="PS50109">
    <property type="entry name" value="HIS_KIN"/>
    <property type="match status" value="1"/>
</dbReference>
<dbReference type="InterPro" id="IPR005467">
    <property type="entry name" value="His_kinase_dom"/>
</dbReference>
<feature type="transmembrane region" description="Helical" evidence="8">
    <location>
        <begin position="69"/>
        <end position="90"/>
    </location>
</feature>
<dbReference type="Gene3D" id="1.10.4160.10">
    <property type="entry name" value="Hydantoin permease"/>
    <property type="match status" value="1"/>
</dbReference>
<dbReference type="InterPro" id="IPR004358">
    <property type="entry name" value="Sig_transdc_His_kin-like_C"/>
</dbReference>
<dbReference type="InterPro" id="IPR003594">
    <property type="entry name" value="HATPase_dom"/>
</dbReference>
<dbReference type="Gene3D" id="3.40.50.2300">
    <property type="match status" value="1"/>
</dbReference>
<keyword evidence="8" id="KW-1133">Transmembrane helix</keyword>
<keyword evidence="8" id="KW-0812">Transmembrane</keyword>
<dbReference type="PANTHER" id="PTHR43047">
    <property type="entry name" value="TWO-COMPONENT HISTIDINE PROTEIN KINASE"/>
    <property type="match status" value="1"/>
</dbReference>
<gene>
    <name evidence="11" type="ORF">CQW49_21380</name>
</gene>
<dbReference type="EMBL" id="CP023738">
    <property type="protein sequence ID" value="ATQ70560.1"/>
    <property type="molecule type" value="Genomic_DNA"/>
</dbReference>
<dbReference type="CDD" id="cd00082">
    <property type="entry name" value="HisKA"/>
    <property type="match status" value="1"/>
</dbReference>
<keyword evidence="4" id="KW-0808">Transferase</keyword>
<dbReference type="Pfam" id="PF00072">
    <property type="entry name" value="Response_reg"/>
    <property type="match status" value="1"/>
</dbReference>
<feature type="transmembrane region" description="Helical" evidence="8">
    <location>
        <begin position="144"/>
        <end position="168"/>
    </location>
</feature>
<dbReference type="Gene3D" id="1.10.287.130">
    <property type="match status" value="1"/>
</dbReference>
<dbReference type="InterPro" id="IPR003661">
    <property type="entry name" value="HisK_dim/P_dom"/>
</dbReference>
<proteinExistence type="predicted"/>
<evidence type="ECO:0000256" key="1">
    <source>
        <dbReference type="ARBA" id="ARBA00000085"/>
    </source>
</evidence>
<dbReference type="CDD" id="cd17546">
    <property type="entry name" value="REC_hyHK_CKI1_RcsC-like"/>
    <property type="match status" value="1"/>
</dbReference>
<evidence type="ECO:0000259" key="9">
    <source>
        <dbReference type="PROSITE" id="PS50109"/>
    </source>
</evidence>
<keyword evidence="3 6" id="KW-0597">Phosphoprotein</keyword>
<dbReference type="AlphaFoldDB" id="A0A2D2D6B7"/>
<feature type="domain" description="Response regulatory" evidence="10">
    <location>
        <begin position="917"/>
        <end position="1032"/>
    </location>
</feature>
<accession>A0A2D2D6B7</accession>
<dbReference type="Proteomes" id="UP000230709">
    <property type="component" value="Plasmid pOB3b1"/>
</dbReference>
<dbReference type="InterPro" id="IPR001789">
    <property type="entry name" value="Sig_transdc_resp-reg_receiver"/>
</dbReference>
<dbReference type="Pfam" id="PF00512">
    <property type="entry name" value="HisKA"/>
    <property type="match status" value="1"/>
</dbReference>
<dbReference type="SUPFAM" id="SSF47384">
    <property type="entry name" value="Homodimeric domain of signal transducing histidine kinase"/>
    <property type="match status" value="1"/>
</dbReference>
<dbReference type="SUPFAM" id="SSF52172">
    <property type="entry name" value="CheY-like"/>
    <property type="match status" value="1"/>
</dbReference>
<keyword evidence="12" id="KW-1185">Reference proteome</keyword>
<dbReference type="RefSeq" id="WP_003612720.1">
    <property type="nucleotide sequence ID" value="NZ_ADVE02000002.1"/>
</dbReference>
<evidence type="ECO:0000259" key="10">
    <source>
        <dbReference type="PROSITE" id="PS50110"/>
    </source>
</evidence>
<feature type="transmembrane region" description="Helical" evidence="8">
    <location>
        <begin position="310"/>
        <end position="329"/>
    </location>
</feature>
<evidence type="ECO:0000256" key="6">
    <source>
        <dbReference type="PROSITE-ProRule" id="PRU00169"/>
    </source>
</evidence>
<feature type="transmembrane region" description="Helical" evidence="8">
    <location>
        <begin position="360"/>
        <end position="382"/>
    </location>
</feature>
<evidence type="ECO:0000313" key="11">
    <source>
        <dbReference type="EMBL" id="ATQ70560.1"/>
    </source>
</evidence>
<dbReference type="InterPro" id="IPR011006">
    <property type="entry name" value="CheY-like_superfamily"/>
</dbReference>
<evidence type="ECO:0000256" key="3">
    <source>
        <dbReference type="ARBA" id="ARBA00022553"/>
    </source>
</evidence>
<keyword evidence="8" id="KW-0472">Membrane</keyword>
<feature type="coiled-coil region" evidence="7">
    <location>
        <begin position="636"/>
        <end position="673"/>
    </location>
</feature>
<dbReference type="InterPro" id="IPR036097">
    <property type="entry name" value="HisK_dim/P_sf"/>
</dbReference>
<dbReference type="PRINTS" id="PR00344">
    <property type="entry name" value="BCTRLSENSOR"/>
</dbReference>
<geneLocation type="plasmid" evidence="12">
    <name>pob3b1</name>
</geneLocation>
<dbReference type="Pfam" id="PF02518">
    <property type="entry name" value="HATPase_c"/>
    <property type="match status" value="1"/>
</dbReference>
<dbReference type="SMART" id="SM00388">
    <property type="entry name" value="HisKA"/>
    <property type="match status" value="1"/>
</dbReference>
<dbReference type="STRING" id="595536.GCA_000178815_00223"/>
<organism evidence="11 12">
    <name type="scientific">Methylosinus trichosporium (strain ATCC 35070 / NCIMB 11131 / UNIQEM 75 / OB3b)</name>
    <dbReference type="NCBI Taxonomy" id="595536"/>
    <lineage>
        <taxon>Bacteria</taxon>
        <taxon>Pseudomonadati</taxon>
        <taxon>Pseudomonadota</taxon>
        <taxon>Alphaproteobacteria</taxon>
        <taxon>Hyphomicrobiales</taxon>
        <taxon>Methylocystaceae</taxon>
        <taxon>Methylosinus</taxon>
    </lineage>
</organism>
<feature type="transmembrane region" description="Helical" evidence="8">
    <location>
        <begin position="456"/>
        <end position="476"/>
    </location>
</feature>
<evidence type="ECO:0000313" key="12">
    <source>
        <dbReference type="Proteomes" id="UP000230709"/>
    </source>
</evidence>
<feature type="domain" description="Histidine kinase" evidence="9">
    <location>
        <begin position="680"/>
        <end position="895"/>
    </location>
</feature>
<feature type="transmembrane region" description="Helical" evidence="8">
    <location>
        <begin position="388"/>
        <end position="406"/>
    </location>
</feature>
<evidence type="ECO:0000256" key="8">
    <source>
        <dbReference type="SAM" id="Phobius"/>
    </source>
</evidence>
<evidence type="ECO:0000256" key="7">
    <source>
        <dbReference type="SAM" id="Coils"/>
    </source>
</evidence>